<protein>
    <submittedName>
        <fullName evidence="1">Uncharacterized protein</fullName>
    </submittedName>
</protein>
<comment type="caution">
    <text evidence="1">The sequence shown here is derived from an EMBL/GenBank/DDBJ whole genome shotgun (WGS) entry which is preliminary data.</text>
</comment>
<accession>A0AAV7SZP4</accession>
<organism evidence="1 2">
    <name type="scientific">Pleurodeles waltl</name>
    <name type="common">Iberian ribbed newt</name>
    <dbReference type="NCBI Taxonomy" id="8319"/>
    <lineage>
        <taxon>Eukaryota</taxon>
        <taxon>Metazoa</taxon>
        <taxon>Chordata</taxon>
        <taxon>Craniata</taxon>
        <taxon>Vertebrata</taxon>
        <taxon>Euteleostomi</taxon>
        <taxon>Amphibia</taxon>
        <taxon>Batrachia</taxon>
        <taxon>Caudata</taxon>
        <taxon>Salamandroidea</taxon>
        <taxon>Salamandridae</taxon>
        <taxon>Pleurodelinae</taxon>
        <taxon>Pleurodeles</taxon>
    </lineage>
</organism>
<dbReference type="Proteomes" id="UP001066276">
    <property type="component" value="Chromosome 4_1"/>
</dbReference>
<evidence type="ECO:0000313" key="1">
    <source>
        <dbReference type="EMBL" id="KAJ1169720.1"/>
    </source>
</evidence>
<name>A0AAV7SZP4_PLEWA</name>
<sequence length="79" mass="8652">MSLLQETIPSLRTAWRYGMCPGHVVFFRHESAVEGSADGLESSPPFFCATCRRHHPSAVTNGPAAQLRPASVAFILPWV</sequence>
<keyword evidence="2" id="KW-1185">Reference proteome</keyword>
<proteinExistence type="predicted"/>
<dbReference type="EMBL" id="JANPWB010000007">
    <property type="protein sequence ID" value="KAJ1169720.1"/>
    <property type="molecule type" value="Genomic_DNA"/>
</dbReference>
<reference evidence="1" key="1">
    <citation type="journal article" date="2022" name="bioRxiv">
        <title>Sequencing and chromosome-scale assembly of the giantPleurodeles waltlgenome.</title>
        <authorList>
            <person name="Brown T."/>
            <person name="Elewa A."/>
            <person name="Iarovenko S."/>
            <person name="Subramanian E."/>
            <person name="Araus A.J."/>
            <person name="Petzold A."/>
            <person name="Susuki M."/>
            <person name="Suzuki K.-i.T."/>
            <person name="Hayashi T."/>
            <person name="Toyoda A."/>
            <person name="Oliveira C."/>
            <person name="Osipova E."/>
            <person name="Leigh N.D."/>
            <person name="Simon A."/>
            <person name="Yun M.H."/>
        </authorList>
    </citation>
    <scope>NUCLEOTIDE SEQUENCE</scope>
    <source>
        <strain evidence="1">20211129_DDA</strain>
        <tissue evidence="1">Liver</tissue>
    </source>
</reference>
<dbReference type="AlphaFoldDB" id="A0AAV7SZP4"/>
<gene>
    <name evidence="1" type="ORF">NDU88_001611</name>
</gene>
<evidence type="ECO:0000313" key="2">
    <source>
        <dbReference type="Proteomes" id="UP001066276"/>
    </source>
</evidence>